<dbReference type="KEGG" id="cic:CICLE_v10030277mg"/>
<dbReference type="PANTHER" id="PTHR33527:SF16">
    <property type="entry name" value="RRM DOMAIN-CONTAINING PROTEIN"/>
    <property type="match status" value="1"/>
</dbReference>
<evidence type="ECO:0000313" key="2">
    <source>
        <dbReference type="Proteomes" id="UP000030687"/>
    </source>
</evidence>
<keyword evidence="2" id="KW-1185">Reference proteome</keyword>
<dbReference type="AlphaFoldDB" id="V4UF04"/>
<proteinExistence type="predicted"/>
<protein>
    <submittedName>
        <fullName evidence="1">Uncharacterized protein</fullName>
    </submittedName>
</protein>
<sequence length="301" mass="33871">MSTITSTVPELQEENAIPLTDFQSFHNIDREAYAKLVIQLGLDSDTSKKIVAFWNWLETKGYSHFVHKSLQLTESSLPRLYGLALESILCLDCLANESFLQSGLDCDLPLMSRVCDRELSLAFVLGNKQSANANVNIFLRDVCDRAFIDYDLVLGNNLHNHQVQVLEPAAELLQPQVNILRQQGNGNHLANGQANDADTDRTLFATFSKGHPISRAELFEFFIRSYCILLRYGEDCVEDIKMGRCRDQSLYARVIVRSPAYITLILGENELKQFDIRGKDIRVRRFVPKPAPVASASTSGN</sequence>
<dbReference type="STRING" id="85681.V4UF04"/>
<dbReference type="InParanoid" id="V4UF04"/>
<evidence type="ECO:0000313" key="1">
    <source>
        <dbReference type="EMBL" id="ESR37909.1"/>
    </source>
</evidence>
<dbReference type="eggNOG" id="ENOG502SQJ1">
    <property type="taxonomic scope" value="Eukaryota"/>
</dbReference>
<reference evidence="1 2" key="1">
    <citation type="submission" date="2013-10" db="EMBL/GenBank/DDBJ databases">
        <authorList>
            <consortium name="International Citrus Genome Consortium"/>
            <person name="Jenkins J."/>
            <person name="Schmutz J."/>
            <person name="Prochnik S."/>
            <person name="Rokhsar D."/>
            <person name="Gmitter F."/>
            <person name="Ollitrault P."/>
            <person name="Machado M."/>
            <person name="Talon M."/>
            <person name="Wincker P."/>
            <person name="Jaillon O."/>
            <person name="Morgante M."/>
        </authorList>
    </citation>
    <scope>NUCLEOTIDE SEQUENCE</scope>
    <source>
        <strain evidence="2">cv. Clemenules</strain>
    </source>
</reference>
<dbReference type="PANTHER" id="PTHR33527">
    <property type="entry name" value="OS07G0274300 PROTEIN"/>
    <property type="match status" value="1"/>
</dbReference>
<name>V4UF04_CITCL</name>
<dbReference type="EMBL" id="KI536978">
    <property type="protein sequence ID" value="ESR37909.1"/>
    <property type="molecule type" value="Genomic_DNA"/>
</dbReference>
<dbReference type="OMA" id="MGAEERN"/>
<dbReference type="Proteomes" id="UP000030687">
    <property type="component" value="Unassembled WGS sequence"/>
</dbReference>
<accession>V4UF04</accession>
<dbReference type="Gramene" id="ESR37909">
    <property type="protein sequence ID" value="ESR37909"/>
    <property type="gene ID" value="CICLE_v10030277mg"/>
</dbReference>
<gene>
    <name evidence="1" type="ORF">CICLE_v10030277mg</name>
</gene>
<organism evidence="1 2">
    <name type="scientific">Citrus clementina</name>
    <name type="common">Clementine</name>
    <name type="synonym">Citrus deliciosa x Citrus sinensis</name>
    <dbReference type="NCBI Taxonomy" id="85681"/>
    <lineage>
        <taxon>Eukaryota</taxon>
        <taxon>Viridiplantae</taxon>
        <taxon>Streptophyta</taxon>
        <taxon>Embryophyta</taxon>
        <taxon>Tracheophyta</taxon>
        <taxon>Spermatophyta</taxon>
        <taxon>Magnoliopsida</taxon>
        <taxon>eudicotyledons</taxon>
        <taxon>Gunneridae</taxon>
        <taxon>Pentapetalae</taxon>
        <taxon>rosids</taxon>
        <taxon>malvids</taxon>
        <taxon>Sapindales</taxon>
        <taxon>Rutaceae</taxon>
        <taxon>Aurantioideae</taxon>
        <taxon>Citrus</taxon>
    </lineage>
</organism>